<accession>A0A7T3KWG0</accession>
<protein>
    <submittedName>
        <fullName evidence="2">Uncharacterized protein</fullName>
    </submittedName>
</protein>
<proteinExistence type="predicted"/>
<keyword evidence="3" id="KW-1185">Reference proteome</keyword>
<feature type="compositionally biased region" description="Gly residues" evidence="1">
    <location>
        <begin position="1"/>
        <end position="20"/>
    </location>
</feature>
<dbReference type="KEGG" id="hlt:I7X12_05620"/>
<name>A0A7T3KWG0_9EURY</name>
<reference evidence="2 3" key="1">
    <citation type="submission" date="2020-12" db="EMBL/GenBank/DDBJ databases">
        <title>Halosimplex halophilum sp. nov. and Halosimplex salinum sp. nov., two new members of the genus Halosimplex.</title>
        <authorList>
            <person name="Cui H.L."/>
        </authorList>
    </citation>
    <scope>NUCLEOTIDE SEQUENCE [LARGE SCALE GENOMIC DNA]</scope>
    <source>
        <strain evidence="2 3">YGH94</strain>
    </source>
</reference>
<organism evidence="2 3">
    <name type="scientific">Halosimplex litoreum</name>
    <dbReference type="NCBI Taxonomy" id="1198301"/>
    <lineage>
        <taxon>Archaea</taxon>
        <taxon>Methanobacteriati</taxon>
        <taxon>Methanobacteriota</taxon>
        <taxon>Stenosarchaea group</taxon>
        <taxon>Halobacteria</taxon>
        <taxon>Halobacteriales</taxon>
        <taxon>Haloarculaceae</taxon>
        <taxon>Halosimplex</taxon>
    </lineage>
</organism>
<dbReference type="Proteomes" id="UP000595001">
    <property type="component" value="Chromosome"/>
</dbReference>
<feature type="region of interest" description="Disordered" evidence="1">
    <location>
        <begin position="1"/>
        <end position="41"/>
    </location>
</feature>
<sequence>MPDGTGGLGAAVGLGSTGGGETDEPSPSSIGGTDGIDLRDIEMDWSDVDQADPEIGGGYGKNEMTWDRVEGYGRSSLEAMETDEIKDVVDFVKDEGGEEIIAESIDAYGGPDAEDYVSEGAKKTASGVISGDVLGGVASAAIPR</sequence>
<dbReference type="RefSeq" id="WP_198062878.1">
    <property type="nucleotide sequence ID" value="NZ_CP065856.1"/>
</dbReference>
<dbReference type="EMBL" id="CP065856">
    <property type="protein sequence ID" value="QPV64104.1"/>
    <property type="molecule type" value="Genomic_DNA"/>
</dbReference>
<dbReference type="GeneID" id="60587951"/>
<dbReference type="AlphaFoldDB" id="A0A7T3KWG0"/>
<evidence type="ECO:0000313" key="3">
    <source>
        <dbReference type="Proteomes" id="UP000595001"/>
    </source>
</evidence>
<evidence type="ECO:0000313" key="2">
    <source>
        <dbReference type="EMBL" id="QPV64104.1"/>
    </source>
</evidence>
<gene>
    <name evidence="2" type="ORF">I7X12_05620</name>
</gene>
<evidence type="ECO:0000256" key="1">
    <source>
        <dbReference type="SAM" id="MobiDB-lite"/>
    </source>
</evidence>